<dbReference type="Pfam" id="PF06798">
    <property type="entry name" value="PrkA"/>
    <property type="match status" value="1"/>
</dbReference>
<keyword evidence="3" id="KW-1185">Reference proteome</keyword>
<dbReference type="InterPro" id="IPR057741">
    <property type="entry name" value="YeaG"/>
</dbReference>
<proteinExistence type="predicted"/>
<dbReference type="SMART" id="SM00763">
    <property type="entry name" value="AAA_PrkA"/>
    <property type="match status" value="1"/>
</dbReference>
<keyword evidence="2" id="KW-0418">Kinase</keyword>
<dbReference type="GO" id="GO:0004672">
    <property type="term" value="F:protein kinase activity"/>
    <property type="evidence" value="ECO:0007669"/>
    <property type="project" value="InterPro"/>
</dbReference>
<dbReference type="SUPFAM" id="SSF52540">
    <property type="entry name" value="P-loop containing nucleoside triphosphate hydrolases"/>
    <property type="match status" value="1"/>
</dbReference>
<dbReference type="RefSeq" id="WP_094058628.1">
    <property type="nucleotide sequence ID" value="NZ_CP022530.1"/>
</dbReference>
<keyword evidence="2" id="KW-0808">Transferase</keyword>
<dbReference type="InterPro" id="IPR016230">
    <property type="entry name" value="PrkA/YeaG"/>
</dbReference>
<accession>A0A222FF70</accession>
<dbReference type="NCBIfam" id="NF011999">
    <property type="entry name" value="PRK15455.1"/>
    <property type="match status" value="1"/>
</dbReference>
<name>A0A222FF70_9GAMM</name>
<evidence type="ECO:0000259" key="1">
    <source>
        <dbReference type="SMART" id="SM00763"/>
    </source>
</evidence>
<protein>
    <submittedName>
        <fullName evidence="2">PrkA family serine protein kinase</fullName>
    </submittedName>
</protein>
<dbReference type="Pfam" id="PF08298">
    <property type="entry name" value="AAA_PrkA"/>
    <property type="match status" value="1"/>
</dbReference>
<dbReference type="InterPro" id="IPR027417">
    <property type="entry name" value="P-loop_NTPase"/>
</dbReference>
<dbReference type="KEGG" id="bsan:CHH28_01365"/>
<dbReference type="Gene3D" id="3.40.50.300">
    <property type="entry name" value="P-loop containing nucleotide triphosphate hydrolases"/>
    <property type="match status" value="1"/>
</dbReference>
<evidence type="ECO:0000313" key="2">
    <source>
        <dbReference type="EMBL" id="ASP37410.1"/>
    </source>
</evidence>
<dbReference type="InterPro" id="IPR010650">
    <property type="entry name" value="PrkA_C"/>
</dbReference>
<dbReference type="PANTHER" id="PTHR30267:SF2">
    <property type="entry name" value="PROTEIN PRKA"/>
    <property type="match status" value="1"/>
</dbReference>
<dbReference type="AlphaFoldDB" id="A0A222FF70"/>
<dbReference type="PANTHER" id="PTHR30267">
    <property type="entry name" value="PROTEIN KINASE PRKA"/>
    <property type="match status" value="1"/>
</dbReference>
<dbReference type="Proteomes" id="UP000202440">
    <property type="component" value="Chromosome"/>
</dbReference>
<feature type="domain" description="PrkA AAA" evidence="1">
    <location>
        <begin position="19"/>
        <end position="376"/>
    </location>
</feature>
<dbReference type="EMBL" id="CP022530">
    <property type="protein sequence ID" value="ASP37410.1"/>
    <property type="molecule type" value="Genomic_DNA"/>
</dbReference>
<evidence type="ECO:0000313" key="3">
    <source>
        <dbReference type="Proteomes" id="UP000202440"/>
    </source>
</evidence>
<dbReference type="OrthoDB" id="9761914at2"/>
<reference evidence="2 3" key="1">
    <citation type="submission" date="2017-07" db="EMBL/GenBank/DDBJ databases">
        <title>Annotated genome sequence of Bacterioplanes sanyensis isolated from Red Sea.</title>
        <authorList>
            <person name="Rehman Z.U."/>
        </authorList>
    </citation>
    <scope>NUCLEOTIDE SEQUENCE [LARGE SCALE GENOMIC DNA]</scope>
    <source>
        <strain evidence="2 3">NV9</strain>
    </source>
</reference>
<gene>
    <name evidence="2" type="ORF">CHH28_01365</name>
</gene>
<organism evidence="2 3">
    <name type="scientific">Bacterioplanes sanyensis</name>
    <dbReference type="NCBI Taxonomy" id="1249553"/>
    <lineage>
        <taxon>Bacteria</taxon>
        <taxon>Pseudomonadati</taxon>
        <taxon>Pseudomonadota</taxon>
        <taxon>Gammaproteobacteria</taxon>
        <taxon>Oceanospirillales</taxon>
        <taxon>Oceanospirillaceae</taxon>
        <taxon>Bacterioplanes</taxon>
    </lineage>
</organism>
<dbReference type="InterPro" id="IPR013153">
    <property type="entry name" value="Prk_AAA"/>
</dbReference>
<sequence length="640" mass="73572">MSVFNRYQERYQATQEEVMSLQQYLELCKQDPSVYATAAERMLAAIGEPEVIDTSKDIRLSRIFMNKVIKRYPAFSEFYGMEEAVENIVSYYRHAAQGLEERKQILYLLGPVGGGKSSLAERLKQLMEKIPFYAIKGSPVFESPLGLFDPVEDGQILEEDYGIQRRYLGRVMSPWAVKRLHEFGGDISKFEVVKLYPSILDQIGVAKTEPGDENNQDISSLVGKVDIRKLEDYAQDDPDAYAYSGALCRANQGLMEFVEMFKAPIKVLHPLLTATQEGNYNGTEGMGAMPFEGIILAHSNESEWQSFKNNKNNEAFLDRVYIVKVPYCVRVDEEVKIYEKLLTNSSLAEAHCAPDTLSMLAKFTVLSRLKVPENSSIYSKMRIYNGENLKDTDPKAKSIQEYRDSAGVDEGMNGISTRFAFKILSRVFNFDSTEVAANPVHLLYVLEQAIDQEQFPEEVHNRYLNFIKEYLATEYVNFIGKEIQTAYLESYAEYGQNIFDRYVTYADFWIQDQEYRDPETGEMLDRSAINEELEKIEKSAGISNPKDFRNEIVNFVLRARANNNGQNPSWQSYEKMRSVIEKKMFSNTEDLLPVISFSAKSSSEDQKKHDDFVARMTERGYTEKQVRLLSEWYLRVRKSQ</sequence>
<dbReference type="PIRSF" id="PIRSF000549">
    <property type="entry name" value="Ser_prot_kin"/>
    <property type="match status" value="1"/>
</dbReference>